<name>A0A645E9Y2_9ZZZZ</name>
<accession>A0A645E9Y2</accession>
<proteinExistence type="predicted"/>
<reference evidence="1" key="1">
    <citation type="submission" date="2019-08" db="EMBL/GenBank/DDBJ databases">
        <authorList>
            <person name="Kucharzyk K."/>
            <person name="Murdoch R.W."/>
            <person name="Higgins S."/>
            <person name="Loffler F."/>
        </authorList>
    </citation>
    <scope>NUCLEOTIDE SEQUENCE</scope>
</reference>
<protein>
    <recommendedName>
        <fullName evidence="2">SprT-like domain-containing protein</fullName>
    </recommendedName>
</protein>
<organism evidence="1">
    <name type="scientific">bioreactor metagenome</name>
    <dbReference type="NCBI Taxonomy" id="1076179"/>
    <lineage>
        <taxon>unclassified sequences</taxon>
        <taxon>metagenomes</taxon>
        <taxon>ecological metagenomes</taxon>
    </lineage>
</organism>
<evidence type="ECO:0008006" key="2">
    <source>
        <dbReference type="Google" id="ProtNLM"/>
    </source>
</evidence>
<dbReference type="AlphaFoldDB" id="A0A645E9Y2"/>
<sequence>MEAEEALKESFRLVGKEFGYDSVNAEFVAFREFKVRWQRSYKWVSFNVSDYMMDAPGEVIEALARTLFGKIAGKEDVPYSEEMIAWSTSKDFVKYKQPVYLRRSRGITKSPKGEVRDLEESMERLANAGLAEKDPDLVLTWTKEKNIRKVGYCSVLMKVIAISSVFDNGEIPGFVLDYVVYHEYLHASRGMKAFGRAHDLDFREDEIRFPRYKEAEEWLNRLCMYV</sequence>
<dbReference type="EMBL" id="VSSQ01044451">
    <property type="protein sequence ID" value="MPM98275.1"/>
    <property type="molecule type" value="Genomic_DNA"/>
</dbReference>
<evidence type="ECO:0000313" key="1">
    <source>
        <dbReference type="EMBL" id="MPM98275.1"/>
    </source>
</evidence>
<gene>
    <name evidence="1" type="ORF">SDC9_145460</name>
</gene>
<comment type="caution">
    <text evidence="1">The sequence shown here is derived from an EMBL/GenBank/DDBJ whole genome shotgun (WGS) entry which is preliminary data.</text>
</comment>